<dbReference type="HOGENOM" id="CLU_039070_6_0_1"/>
<accession>A0A0D0CTX8</accession>
<evidence type="ECO:0000313" key="1">
    <source>
        <dbReference type="EMBL" id="KIK74491.1"/>
    </source>
</evidence>
<keyword evidence="2" id="KW-1185">Reference proteome</keyword>
<name>A0A0D0CTX8_9AGAM</name>
<dbReference type="AlphaFoldDB" id="A0A0D0CTX8"/>
<sequence length="55" mass="6538">LRLDYLPGTVVAFSGKILVHRVGEMDGDRACIAWYMQDKVHWAMNYWQMWVLLPR</sequence>
<dbReference type="InParanoid" id="A0A0D0CTX8"/>
<dbReference type="Gene3D" id="3.60.130.30">
    <property type="match status" value="1"/>
</dbReference>
<reference evidence="2" key="2">
    <citation type="submission" date="2015-01" db="EMBL/GenBank/DDBJ databases">
        <title>Evolutionary Origins and Diversification of the Mycorrhizal Mutualists.</title>
        <authorList>
            <consortium name="DOE Joint Genome Institute"/>
            <consortium name="Mycorrhizal Genomics Consortium"/>
            <person name="Kohler A."/>
            <person name="Kuo A."/>
            <person name="Nagy L.G."/>
            <person name="Floudas D."/>
            <person name="Copeland A."/>
            <person name="Barry K.W."/>
            <person name="Cichocki N."/>
            <person name="Veneault-Fourrey C."/>
            <person name="LaButti K."/>
            <person name="Lindquist E.A."/>
            <person name="Lipzen A."/>
            <person name="Lundell T."/>
            <person name="Morin E."/>
            <person name="Murat C."/>
            <person name="Riley R."/>
            <person name="Ohm R."/>
            <person name="Sun H."/>
            <person name="Tunlid A."/>
            <person name="Henrissat B."/>
            <person name="Grigoriev I.V."/>
            <person name="Hibbett D.S."/>
            <person name="Martin F."/>
        </authorList>
    </citation>
    <scope>NUCLEOTIDE SEQUENCE [LARGE SCALE GENOMIC DNA]</scope>
    <source>
        <strain evidence="2">Ve08.2h10</strain>
    </source>
</reference>
<proteinExistence type="predicted"/>
<reference evidence="1 2" key="1">
    <citation type="submission" date="2014-04" db="EMBL/GenBank/DDBJ databases">
        <authorList>
            <consortium name="DOE Joint Genome Institute"/>
            <person name="Kuo A."/>
            <person name="Kohler A."/>
            <person name="Jargeat P."/>
            <person name="Nagy L.G."/>
            <person name="Floudas D."/>
            <person name="Copeland A."/>
            <person name="Barry K.W."/>
            <person name="Cichocki N."/>
            <person name="Veneault-Fourrey C."/>
            <person name="LaButti K."/>
            <person name="Lindquist E.A."/>
            <person name="Lipzen A."/>
            <person name="Lundell T."/>
            <person name="Morin E."/>
            <person name="Murat C."/>
            <person name="Sun H."/>
            <person name="Tunlid A."/>
            <person name="Henrissat B."/>
            <person name="Grigoriev I.V."/>
            <person name="Hibbett D.S."/>
            <person name="Martin F."/>
            <person name="Nordberg H.P."/>
            <person name="Cantor M.N."/>
            <person name="Hua S.X."/>
        </authorList>
    </citation>
    <scope>NUCLEOTIDE SEQUENCE [LARGE SCALE GENOMIC DNA]</scope>
    <source>
        <strain evidence="1 2">Ve08.2h10</strain>
    </source>
</reference>
<organism evidence="1 2">
    <name type="scientific">Paxillus rubicundulus Ve08.2h10</name>
    <dbReference type="NCBI Taxonomy" id="930991"/>
    <lineage>
        <taxon>Eukaryota</taxon>
        <taxon>Fungi</taxon>
        <taxon>Dikarya</taxon>
        <taxon>Basidiomycota</taxon>
        <taxon>Agaricomycotina</taxon>
        <taxon>Agaricomycetes</taxon>
        <taxon>Agaricomycetidae</taxon>
        <taxon>Boletales</taxon>
        <taxon>Paxilineae</taxon>
        <taxon>Paxillaceae</taxon>
        <taxon>Paxillus</taxon>
    </lineage>
</organism>
<feature type="non-terminal residue" evidence="1">
    <location>
        <position position="1"/>
    </location>
</feature>
<dbReference type="EMBL" id="KN828810">
    <property type="protein sequence ID" value="KIK74491.1"/>
    <property type="molecule type" value="Genomic_DNA"/>
</dbReference>
<evidence type="ECO:0000313" key="2">
    <source>
        <dbReference type="Proteomes" id="UP000054538"/>
    </source>
</evidence>
<gene>
    <name evidence="1" type="ORF">PAXRUDRAFT_175561</name>
</gene>
<protein>
    <submittedName>
        <fullName evidence="1">Uncharacterized protein</fullName>
    </submittedName>
</protein>
<dbReference type="OrthoDB" id="3200752at2759"/>
<dbReference type="Proteomes" id="UP000054538">
    <property type="component" value="Unassembled WGS sequence"/>
</dbReference>